<evidence type="ECO:0000313" key="1">
    <source>
        <dbReference type="EMBL" id="RMX69539.1"/>
    </source>
</evidence>
<evidence type="ECO:0000313" key="3">
    <source>
        <dbReference type="Proteomes" id="UP000282087"/>
    </source>
</evidence>
<evidence type="ECO:0000313" key="4">
    <source>
        <dbReference type="Proteomes" id="UP000286097"/>
    </source>
</evidence>
<name>A0A3M6VS10_9STRA</name>
<dbReference type="EMBL" id="QKXF01000690">
    <property type="protein sequence ID" value="RQM09525.1"/>
    <property type="molecule type" value="Genomic_DNA"/>
</dbReference>
<evidence type="ECO:0000313" key="2">
    <source>
        <dbReference type="EMBL" id="RQM09525.1"/>
    </source>
</evidence>
<organism evidence="1 3">
    <name type="scientific">Peronospora effusa</name>
    <dbReference type="NCBI Taxonomy" id="542832"/>
    <lineage>
        <taxon>Eukaryota</taxon>
        <taxon>Sar</taxon>
        <taxon>Stramenopiles</taxon>
        <taxon>Oomycota</taxon>
        <taxon>Peronosporomycetes</taxon>
        <taxon>Peronosporales</taxon>
        <taxon>Peronosporaceae</taxon>
        <taxon>Peronospora</taxon>
    </lineage>
</organism>
<dbReference type="EMBL" id="QLLG01000021">
    <property type="protein sequence ID" value="RMX69539.1"/>
    <property type="molecule type" value="Genomic_DNA"/>
</dbReference>
<sequence>MVEVLHIPGLDRRLSLVVKLSRPSLNILALLIAIAKGKQVASSTCKTVSHKKLNSFSTLRLAASGSFGKFA</sequence>
<gene>
    <name evidence="2" type="ORF">DD237_007636</name>
    <name evidence="1" type="ORF">DD238_006166</name>
</gene>
<keyword evidence="3" id="KW-1185">Reference proteome</keyword>
<dbReference type="AlphaFoldDB" id="A0A3M6VS10"/>
<dbReference type="VEuPathDB" id="FungiDB:DD237_007636"/>
<comment type="caution">
    <text evidence="1">The sequence shown here is derived from an EMBL/GenBank/DDBJ whole genome shotgun (WGS) entry which is preliminary data.</text>
</comment>
<accession>A0A3M6VS10</accession>
<reference evidence="3 4" key="1">
    <citation type="submission" date="2018-06" db="EMBL/GenBank/DDBJ databases">
        <title>Comparative genomics of downy mildews reveals potential adaptations to biotrophy.</title>
        <authorList>
            <person name="Fletcher K."/>
            <person name="Klosterman S.J."/>
            <person name="Derevnina L."/>
            <person name="Martin F."/>
            <person name="Koike S."/>
            <person name="Reyes Chin-Wo S."/>
            <person name="Mou B."/>
            <person name="Michelmore R."/>
        </authorList>
    </citation>
    <scope>NUCLEOTIDE SEQUENCE [LARGE SCALE GENOMIC DNA]</scope>
    <source>
        <strain evidence="2 4">R13</strain>
        <strain evidence="1 3">R14</strain>
    </source>
</reference>
<protein>
    <submittedName>
        <fullName evidence="1">Uncharacterized protein</fullName>
    </submittedName>
</protein>
<proteinExistence type="predicted"/>
<dbReference type="Proteomes" id="UP000282087">
    <property type="component" value="Unassembled WGS sequence"/>
</dbReference>
<dbReference type="Proteomes" id="UP000286097">
    <property type="component" value="Unassembled WGS sequence"/>
</dbReference>